<keyword evidence="4" id="KW-1185">Reference proteome</keyword>
<dbReference type="OrthoDB" id="190812at2157"/>
<name>A0A6B0T6K5_9EURY</name>
<comment type="caution">
    <text evidence="3">The sequence shown here is derived from an EMBL/GenBank/DDBJ whole genome shotgun (WGS) entry which is preliminary data.</text>
</comment>
<keyword evidence="1" id="KW-0479">Metal-binding</keyword>
<reference evidence="3 4" key="1">
    <citation type="submission" date="2019-12" db="EMBL/GenBank/DDBJ databases">
        <title>Isolation and characterization of three novel carbon monoxide-oxidizing members of Halobacteria from salione crusts and soils.</title>
        <authorList>
            <person name="Myers M.R."/>
            <person name="King G.M."/>
        </authorList>
    </citation>
    <scope>NUCLEOTIDE SEQUENCE [LARGE SCALE GENOMIC DNA]</scope>
    <source>
        <strain evidence="3 4">WSH3</strain>
    </source>
</reference>
<feature type="domain" description="Cupin type-2" evidence="2">
    <location>
        <begin position="38"/>
        <end position="93"/>
    </location>
</feature>
<evidence type="ECO:0000259" key="2">
    <source>
        <dbReference type="Pfam" id="PF07883"/>
    </source>
</evidence>
<evidence type="ECO:0000313" key="3">
    <source>
        <dbReference type="EMBL" id="MXR50851.1"/>
    </source>
</evidence>
<evidence type="ECO:0000256" key="1">
    <source>
        <dbReference type="ARBA" id="ARBA00022723"/>
    </source>
</evidence>
<organism evidence="3 4">
    <name type="scientific">Halovenus carboxidivorans</name>
    <dbReference type="NCBI Taxonomy" id="2692199"/>
    <lineage>
        <taxon>Archaea</taxon>
        <taxon>Methanobacteriati</taxon>
        <taxon>Methanobacteriota</taxon>
        <taxon>Stenosarchaea group</taxon>
        <taxon>Halobacteria</taxon>
        <taxon>Halobacteriales</taxon>
        <taxon>Haloarculaceae</taxon>
        <taxon>Halovenus</taxon>
    </lineage>
</organism>
<dbReference type="AlphaFoldDB" id="A0A6B0T6K5"/>
<dbReference type="PANTHER" id="PTHR35848:SF9">
    <property type="entry name" value="SLL1358 PROTEIN"/>
    <property type="match status" value="1"/>
</dbReference>
<proteinExistence type="predicted"/>
<dbReference type="PANTHER" id="PTHR35848">
    <property type="entry name" value="OXALATE-BINDING PROTEIN"/>
    <property type="match status" value="1"/>
</dbReference>
<dbReference type="Proteomes" id="UP000466535">
    <property type="component" value="Unassembled WGS sequence"/>
</dbReference>
<dbReference type="InterPro" id="IPR051610">
    <property type="entry name" value="GPI/OXD"/>
</dbReference>
<sequence length="162" mass="18198">MEKVTIDDVRNEVNPLQVHDVRRPVSDELGTEHFAMNYFELSPGDSFSGGLHTHHDQEEVFYIESGTAEFEVGKERENVTVEAGEVIRFAPGEFQTGYAVEEDGNEVVGWALGAPAPQHDWEELESMIHCQECEEELPHGTTINAEGRFEFTCTECGNTFSM</sequence>
<dbReference type="InterPro" id="IPR013096">
    <property type="entry name" value="Cupin_2"/>
</dbReference>
<dbReference type="EMBL" id="WUUT01000001">
    <property type="protein sequence ID" value="MXR50851.1"/>
    <property type="molecule type" value="Genomic_DNA"/>
</dbReference>
<protein>
    <submittedName>
        <fullName evidence="3">Cupin domain-containing protein</fullName>
    </submittedName>
</protein>
<accession>A0A6B0T6K5</accession>
<dbReference type="RefSeq" id="WP_159762945.1">
    <property type="nucleotide sequence ID" value="NZ_WUUT01000001.1"/>
</dbReference>
<dbReference type="Pfam" id="PF07883">
    <property type="entry name" value="Cupin_2"/>
    <property type="match status" value="1"/>
</dbReference>
<dbReference type="InterPro" id="IPR014710">
    <property type="entry name" value="RmlC-like_jellyroll"/>
</dbReference>
<dbReference type="Gene3D" id="2.60.120.10">
    <property type="entry name" value="Jelly Rolls"/>
    <property type="match status" value="1"/>
</dbReference>
<evidence type="ECO:0000313" key="4">
    <source>
        <dbReference type="Proteomes" id="UP000466535"/>
    </source>
</evidence>
<dbReference type="GO" id="GO:0046872">
    <property type="term" value="F:metal ion binding"/>
    <property type="evidence" value="ECO:0007669"/>
    <property type="project" value="UniProtKB-KW"/>
</dbReference>
<gene>
    <name evidence="3" type="ORF">GRX03_04420</name>
</gene>
<dbReference type="SUPFAM" id="SSF51182">
    <property type="entry name" value="RmlC-like cupins"/>
    <property type="match status" value="1"/>
</dbReference>
<dbReference type="InterPro" id="IPR011051">
    <property type="entry name" value="RmlC_Cupin_sf"/>
</dbReference>